<comment type="caution">
    <text evidence="2">The sequence shown here is derived from an EMBL/GenBank/DDBJ whole genome shotgun (WGS) entry which is preliminary data.</text>
</comment>
<feature type="region of interest" description="Disordered" evidence="1">
    <location>
        <begin position="80"/>
        <end position="103"/>
    </location>
</feature>
<dbReference type="AlphaFoldDB" id="A0A699IIF5"/>
<organism evidence="2">
    <name type="scientific">Tanacetum cinerariifolium</name>
    <name type="common">Dalmatian daisy</name>
    <name type="synonym">Chrysanthemum cinerariifolium</name>
    <dbReference type="NCBI Taxonomy" id="118510"/>
    <lineage>
        <taxon>Eukaryota</taxon>
        <taxon>Viridiplantae</taxon>
        <taxon>Streptophyta</taxon>
        <taxon>Embryophyta</taxon>
        <taxon>Tracheophyta</taxon>
        <taxon>Spermatophyta</taxon>
        <taxon>Magnoliopsida</taxon>
        <taxon>eudicotyledons</taxon>
        <taxon>Gunneridae</taxon>
        <taxon>Pentapetalae</taxon>
        <taxon>asterids</taxon>
        <taxon>campanulids</taxon>
        <taxon>Asterales</taxon>
        <taxon>Asteraceae</taxon>
        <taxon>Asteroideae</taxon>
        <taxon>Anthemideae</taxon>
        <taxon>Anthemidinae</taxon>
        <taxon>Tanacetum</taxon>
    </lineage>
</organism>
<accession>A0A699IIF5</accession>
<name>A0A699IIF5_TANCI</name>
<evidence type="ECO:0000313" key="2">
    <source>
        <dbReference type="EMBL" id="GEZ64311.1"/>
    </source>
</evidence>
<evidence type="ECO:0000256" key="1">
    <source>
        <dbReference type="SAM" id="MobiDB-lite"/>
    </source>
</evidence>
<feature type="compositionally biased region" description="Polar residues" evidence="1">
    <location>
        <begin position="83"/>
        <end position="103"/>
    </location>
</feature>
<gene>
    <name evidence="2" type="ORF">Tci_536284</name>
</gene>
<sequence>HVDFDELTAIASEQSSSGPAHHEMTLGTLSLGHMPQPPSSTPFVPPTRNDWDTLLQPLFDKYFCPPSCADHPVLEVKDPVPAVSTSSPYSTSVNQDTPSPSTS</sequence>
<feature type="compositionally biased region" description="Pro residues" evidence="1">
    <location>
        <begin position="35"/>
        <end position="45"/>
    </location>
</feature>
<feature type="region of interest" description="Disordered" evidence="1">
    <location>
        <begin position="1"/>
        <end position="48"/>
    </location>
</feature>
<feature type="non-terminal residue" evidence="2">
    <location>
        <position position="1"/>
    </location>
</feature>
<proteinExistence type="predicted"/>
<reference evidence="2" key="1">
    <citation type="journal article" date="2019" name="Sci. Rep.">
        <title>Draft genome of Tanacetum cinerariifolium, the natural source of mosquito coil.</title>
        <authorList>
            <person name="Yamashiro T."/>
            <person name="Shiraishi A."/>
            <person name="Satake H."/>
            <person name="Nakayama K."/>
        </authorList>
    </citation>
    <scope>NUCLEOTIDE SEQUENCE</scope>
</reference>
<dbReference type="EMBL" id="BKCJ010304475">
    <property type="protein sequence ID" value="GEZ64311.1"/>
    <property type="molecule type" value="Genomic_DNA"/>
</dbReference>
<evidence type="ECO:0008006" key="3">
    <source>
        <dbReference type="Google" id="ProtNLM"/>
    </source>
</evidence>
<protein>
    <recommendedName>
        <fullName evidence="3">Integrase, catalytic region, zinc finger, CCHC-type, peptidase aspartic, catalytic</fullName>
    </recommendedName>
</protein>